<protein>
    <submittedName>
        <fullName evidence="2">ASCH domain-containing protein</fullName>
    </submittedName>
</protein>
<proteinExistence type="predicted"/>
<dbReference type="InterPro" id="IPR007374">
    <property type="entry name" value="ASCH_domain"/>
</dbReference>
<dbReference type="Pfam" id="PF04266">
    <property type="entry name" value="ASCH"/>
    <property type="match status" value="1"/>
</dbReference>
<keyword evidence="3" id="KW-1185">Reference proteome</keyword>
<dbReference type="AlphaFoldDB" id="A0A6N8FJY7"/>
<dbReference type="SUPFAM" id="SSF88697">
    <property type="entry name" value="PUA domain-like"/>
    <property type="match status" value="1"/>
</dbReference>
<reference evidence="2 3" key="1">
    <citation type="submission" date="2019-11" db="EMBL/GenBank/DDBJ databases">
        <authorList>
            <person name="Li X."/>
        </authorList>
    </citation>
    <scope>NUCLEOTIDE SEQUENCE [LARGE SCALE GENOMIC DNA]</scope>
    <source>
        <strain evidence="2 3">L9</strain>
    </source>
</reference>
<evidence type="ECO:0000313" key="3">
    <source>
        <dbReference type="Proteomes" id="UP000469125"/>
    </source>
</evidence>
<dbReference type="InterPro" id="IPR015947">
    <property type="entry name" value="PUA-like_sf"/>
</dbReference>
<feature type="domain" description="ASCH" evidence="1">
    <location>
        <begin position="5"/>
        <end position="114"/>
    </location>
</feature>
<dbReference type="EMBL" id="WOCA01000004">
    <property type="protein sequence ID" value="MUK88297.1"/>
    <property type="molecule type" value="Genomic_DNA"/>
</dbReference>
<name>A0A6N8FJY7_9BACI</name>
<comment type="caution">
    <text evidence="2">The sequence shown here is derived from an EMBL/GenBank/DDBJ whole genome shotgun (WGS) entry which is preliminary data.</text>
</comment>
<dbReference type="CDD" id="cd06555">
    <property type="entry name" value="ASCH_PF0470_like"/>
    <property type="match status" value="1"/>
</dbReference>
<organism evidence="2 3">
    <name type="scientific">Ornithinibacillus caprae</name>
    <dbReference type="NCBI Taxonomy" id="2678566"/>
    <lineage>
        <taxon>Bacteria</taxon>
        <taxon>Bacillati</taxon>
        <taxon>Bacillota</taxon>
        <taxon>Bacilli</taxon>
        <taxon>Bacillales</taxon>
        <taxon>Bacillaceae</taxon>
        <taxon>Ornithinibacillus</taxon>
    </lineage>
</organism>
<dbReference type="RefSeq" id="WP_155668271.1">
    <property type="nucleotide sequence ID" value="NZ_WOCA01000004.1"/>
</dbReference>
<sequence length="116" mass="13583">MEHNMGLYETPFNSMKSGRKKVEVRLNDEKRRKLRIGDTIRFTKVPESNETLTVEVIELREFPTFQEMYESIPASDFDAVGGSIDEMIARTYRIYTPEEEKAWGTVAIKIKLLEEY</sequence>
<dbReference type="Gene3D" id="2.30.130.30">
    <property type="entry name" value="Hypothetical protein"/>
    <property type="match status" value="1"/>
</dbReference>
<dbReference type="SMART" id="SM01022">
    <property type="entry name" value="ASCH"/>
    <property type="match status" value="1"/>
</dbReference>
<dbReference type="InterPro" id="IPR016645">
    <property type="entry name" value="UCP016134"/>
</dbReference>
<accession>A0A6N8FJY7</accession>
<dbReference type="Proteomes" id="UP000469125">
    <property type="component" value="Unassembled WGS sequence"/>
</dbReference>
<evidence type="ECO:0000259" key="1">
    <source>
        <dbReference type="SMART" id="SM01022"/>
    </source>
</evidence>
<evidence type="ECO:0000313" key="2">
    <source>
        <dbReference type="EMBL" id="MUK88297.1"/>
    </source>
</evidence>
<dbReference type="PIRSF" id="PIRSF016134">
    <property type="entry name" value="UCP016134"/>
    <property type="match status" value="1"/>
</dbReference>
<gene>
    <name evidence="2" type="ORF">GMD78_07830</name>
</gene>